<evidence type="ECO:0000313" key="1">
    <source>
        <dbReference type="EMBL" id="KAJ2994469.1"/>
    </source>
</evidence>
<protein>
    <submittedName>
        <fullName evidence="1">Uncharacterized protein</fullName>
    </submittedName>
</protein>
<gene>
    <name evidence="1" type="ORF">NUW58_g1549</name>
</gene>
<comment type="caution">
    <text evidence="1">The sequence shown here is derived from an EMBL/GenBank/DDBJ whole genome shotgun (WGS) entry which is preliminary data.</text>
</comment>
<reference evidence="1" key="1">
    <citation type="submission" date="2022-10" db="EMBL/GenBank/DDBJ databases">
        <title>Genome Sequence of Xylaria curta.</title>
        <authorList>
            <person name="Buettner E."/>
        </authorList>
    </citation>
    <scope>NUCLEOTIDE SEQUENCE</scope>
    <source>
        <strain evidence="1">Babe10</strain>
    </source>
</reference>
<name>A0ACC1PK85_9PEZI</name>
<sequence length="1341" mass="148330">MSLHSQPDREAKNGSQATSEKKTSRTPWPFCIFKRNQPTVPTDRGQSPEFAASAFSRLTFSWMTSIMTTGYWRKLELNDIWLVNPNRSVGPLSKRFQTSFQQRTEQKSNHPLAFALHDTFKRDFWLGGGCLLVASIAQIMVPFTLRFLLNFLSEAWDAATSENPSPHPGPPIGRGLGLVFGILFLQLLQSVCTNQFIYRGFMVGAQSRAVLVAEIVHKSLRLANEGASAGSGSLMTLMSSDTARIDQAAGLFHIVWTSPITILLAFALLVTNLSYSAVPGFGLLFFGAGGLTLALRTLVKRRKAINKATETRVSLTQEIIRSIRFIKNNACEIPFIERLRDIRKDEVQMTVKLQLIRNAIQSTSIILPILGAMLSFIAYATTGNAFTPARIFSSLALFNSLRVSFNLLPVAIGQLADAWSAVRRLEKLLLASDHKEEIERDLTSEFAIQADKAYFTWASSLSDATISENPGASDTPRSSITLTIDPFTLQDMSFKVQKGELLAVIGSVGSGKSSLLSALAGEMRKTSGRITQGVISRAYCPQDAWIKNATVKDNITFDRSWDSNFYSQVIDACCLLPDLQALAAGDQTEIGERGINLSGGQRQRVNLARAIYSNSDIILMDDPLSAVDAHVGQHIFKHGICGLLKEKTRILCTHQLHILSRCDRVLWLEDGAIKAVGTFQELQSTCPEFQDMMASYAQKESQEGRKQGEEPEKNSKHTADSSGQTHSGQHPSDGALIKEEELIADRISFALFNSYLKSAGNAFLGLFPIAILAVAQGSNALTSIWLSWWVSTRFEISRGAYIGIYVAIALIQAVLFYTYGVAISIINGRASETMVQQATARVIMAPLSFHDSQPLGRIMNRLSRDTEVMDNQLPEALRMFLYTLAIIASIVVLLSYYFHYFLIALVPLTAGVLYAASYYKASAGQLKRYESILRSVMFARFGETISGVQTIRAYGAEARAIRRLHEAIDDMDSAYFLTLSNQRWVTTRLDIVAAAVVFVVGIGVTTLRRSFNPSDSGLVLSYVLSITQMMQLVIRSLAEVENSMVSTERLHEYQNDLPQEPSQIGNVRESWPERGEIKMIDVVLQYRSDLPPVLQGLSLEIAGGEKIGIVGRTGAGKTSLTAALFRLVEISRGRIVIDGLNIAGIPLHELRSRISVIPQDPTLFKGTVRSNLDPFDQHTDFELWAALHSAGIKKLSSNASDENLIRLDEVVEEEGKNFSKGQRQLLAIARALVRDCRIVICDEATSSVDQEADKKIQKTIMEAFTAKTVLTIAHRLDTIISYDKVCVLEQGRVLEFGRPFSLWKREGPFRALCDRSGIRKQDFEQDTSEASAHDKGLADDV</sequence>
<accession>A0ACC1PK85</accession>
<proteinExistence type="predicted"/>
<keyword evidence="2" id="KW-1185">Reference proteome</keyword>
<dbReference type="Proteomes" id="UP001143856">
    <property type="component" value="Unassembled WGS sequence"/>
</dbReference>
<evidence type="ECO:0000313" key="2">
    <source>
        <dbReference type="Proteomes" id="UP001143856"/>
    </source>
</evidence>
<dbReference type="EMBL" id="JAPDGR010000171">
    <property type="protein sequence ID" value="KAJ2994469.1"/>
    <property type="molecule type" value="Genomic_DNA"/>
</dbReference>
<organism evidence="1 2">
    <name type="scientific">Xylaria curta</name>
    <dbReference type="NCBI Taxonomy" id="42375"/>
    <lineage>
        <taxon>Eukaryota</taxon>
        <taxon>Fungi</taxon>
        <taxon>Dikarya</taxon>
        <taxon>Ascomycota</taxon>
        <taxon>Pezizomycotina</taxon>
        <taxon>Sordariomycetes</taxon>
        <taxon>Xylariomycetidae</taxon>
        <taxon>Xylariales</taxon>
        <taxon>Xylariaceae</taxon>
        <taxon>Xylaria</taxon>
    </lineage>
</organism>